<gene>
    <name evidence="1" type="ORF">KEG57_17100</name>
</gene>
<dbReference type="EMBL" id="JAGTJJ010000007">
    <property type="protein sequence ID" value="MDC3982240.1"/>
    <property type="molecule type" value="Genomic_DNA"/>
</dbReference>
<sequence length="615" mass="65823">MSSNPTTVPARYNIPSTLARTLAKDGALVADDRRVRSSYFDGRFLTAKDLTRDQAHFATRQADLARGVGGGVVRGLRVYPGITSHVPDGTIKIDRGHGITPGGEIVVLGEDLTLRLDAVPDIERLDAAFGISRIPSAPARHRTGLYVLALRPVEYTANPVAQYPASLEEGRVAHDADVVEAVAITLIPFPERAASGSLEDRRHRAVHAIFVRGASPGAREDVLPIAMVALDHGVLQWIDPYLVRREVVVERTHVLGAGRPSRAQREAHLLQYDAHISEVFGASVDQAQSGPIAATERFLALPPVGRIPKASIDITGGKQHFFPPEIEVSIGGVPEDELPAVLDECMLMPPIDLTQGSESLEGTSVIILVPVPREAMIFTGAYSLRDLASASANAAIWLSVIQSAPSETVWYVRRKNFLSASALGELEMPGYNPDAIPPPPPDLVGPAWAFISTYLSDLQLLENYEIKIVTLQNGEFDEDLVLAVAALLELHANATRVLRWGLVGELFAPADSLADPAVVGPRFATLDAGALSDIESAVEGSTLGVTGASAKGFATCLCVPEIVRHVKGDTQGDGLTRIGEFLDGNSSGDQIAVLLKNYFHPNTIRITGPSGTTRR</sequence>
<evidence type="ECO:0000313" key="2">
    <source>
        <dbReference type="Proteomes" id="UP001151081"/>
    </source>
</evidence>
<reference evidence="1 2" key="1">
    <citation type="submission" date="2021-04" db="EMBL/GenBank/DDBJ databases">
        <title>Genome analysis of Polyangium sp.</title>
        <authorList>
            <person name="Li Y."/>
            <person name="Wang J."/>
        </authorList>
    </citation>
    <scope>NUCLEOTIDE SEQUENCE [LARGE SCALE GENOMIC DNA]</scope>
    <source>
        <strain evidence="1 2">SDU14</strain>
    </source>
</reference>
<accession>A0A9X3X3T3</accession>
<name>A0A9X3X3T3_9BACT</name>
<proteinExistence type="predicted"/>
<dbReference type="AlphaFoldDB" id="A0A9X3X3T3"/>
<organism evidence="1 2">
    <name type="scientific">Polyangium jinanense</name>
    <dbReference type="NCBI Taxonomy" id="2829994"/>
    <lineage>
        <taxon>Bacteria</taxon>
        <taxon>Pseudomonadati</taxon>
        <taxon>Myxococcota</taxon>
        <taxon>Polyangia</taxon>
        <taxon>Polyangiales</taxon>
        <taxon>Polyangiaceae</taxon>
        <taxon>Polyangium</taxon>
    </lineage>
</organism>
<comment type="caution">
    <text evidence="1">The sequence shown here is derived from an EMBL/GenBank/DDBJ whole genome shotgun (WGS) entry which is preliminary data.</text>
</comment>
<keyword evidence="2" id="KW-1185">Reference proteome</keyword>
<evidence type="ECO:0000313" key="1">
    <source>
        <dbReference type="EMBL" id="MDC3982240.1"/>
    </source>
</evidence>
<dbReference type="RefSeq" id="WP_272420686.1">
    <property type="nucleotide sequence ID" value="NZ_JAGTJJ010000007.1"/>
</dbReference>
<dbReference type="Proteomes" id="UP001151081">
    <property type="component" value="Unassembled WGS sequence"/>
</dbReference>
<protein>
    <submittedName>
        <fullName evidence="1">Uncharacterized protein</fullName>
    </submittedName>
</protein>